<evidence type="ECO:0000256" key="12">
    <source>
        <dbReference type="RuleBase" id="RU004508"/>
    </source>
</evidence>
<dbReference type="Gene3D" id="3.90.1150.10">
    <property type="entry name" value="Aspartate Aminotransferase, domain 1"/>
    <property type="match status" value="1"/>
</dbReference>
<comment type="pathway">
    <text evidence="2">Bacterial outer membrane biogenesis; LPS O-antigen biosynthesis.</text>
</comment>
<dbReference type="FunFam" id="3.40.640.10:FF:000090">
    <property type="entry name" value="Pyridoxal phosphate-dependent aminotransferase"/>
    <property type="match status" value="1"/>
</dbReference>
<proteinExistence type="inferred from homology"/>
<dbReference type="CDD" id="cd00616">
    <property type="entry name" value="AHBA_syn"/>
    <property type="match status" value="1"/>
</dbReference>
<dbReference type="InterPro" id="IPR015424">
    <property type="entry name" value="PyrdxlP-dep_Trfase"/>
</dbReference>
<dbReference type="AlphaFoldDB" id="A0A517QWE6"/>
<feature type="modified residue" description="N6-(pyridoxal phosphate)lysine" evidence="11">
    <location>
        <position position="183"/>
    </location>
</feature>
<dbReference type="GO" id="GO:0102933">
    <property type="term" value="F:GDP-4-dehydro-6-deoxy-D-mannose-4-aminotransferase activity"/>
    <property type="evidence" value="ECO:0007669"/>
    <property type="project" value="UniProtKB-EC"/>
</dbReference>
<evidence type="ECO:0000256" key="5">
    <source>
        <dbReference type="ARBA" id="ARBA00022898"/>
    </source>
</evidence>
<evidence type="ECO:0000256" key="6">
    <source>
        <dbReference type="ARBA" id="ARBA00037999"/>
    </source>
</evidence>
<name>A0A517QWE6_9PLAN</name>
<dbReference type="RefSeq" id="WP_145362233.1">
    <property type="nucleotide sequence ID" value="NZ_CP036268.1"/>
</dbReference>
<reference evidence="13 14" key="1">
    <citation type="submission" date="2019-02" db="EMBL/GenBank/DDBJ databases">
        <title>Deep-cultivation of Planctomycetes and their phenomic and genomic characterization uncovers novel biology.</title>
        <authorList>
            <person name="Wiegand S."/>
            <person name="Jogler M."/>
            <person name="Boedeker C."/>
            <person name="Pinto D."/>
            <person name="Vollmers J."/>
            <person name="Rivas-Marin E."/>
            <person name="Kohn T."/>
            <person name="Peeters S.H."/>
            <person name="Heuer A."/>
            <person name="Rast P."/>
            <person name="Oberbeckmann S."/>
            <person name="Bunk B."/>
            <person name="Jeske O."/>
            <person name="Meyerdierks A."/>
            <person name="Storesund J.E."/>
            <person name="Kallscheuer N."/>
            <person name="Luecker S."/>
            <person name="Lage O.M."/>
            <person name="Pohl T."/>
            <person name="Merkel B.J."/>
            <person name="Hornburger P."/>
            <person name="Mueller R.-W."/>
            <person name="Bruemmer F."/>
            <person name="Labrenz M."/>
            <person name="Spormann A.M."/>
            <person name="Op den Camp H."/>
            <person name="Overmann J."/>
            <person name="Amann R."/>
            <person name="Jetten M.S.M."/>
            <person name="Mascher T."/>
            <person name="Medema M.H."/>
            <person name="Devos D.P."/>
            <person name="Kaster A.-K."/>
            <person name="Ovreas L."/>
            <person name="Rohde M."/>
            <person name="Galperin M.Y."/>
            <person name="Jogler C."/>
        </authorList>
    </citation>
    <scope>NUCLEOTIDE SEQUENCE [LARGE SCALE GENOMIC DNA]</scope>
    <source>
        <strain evidence="13 14">Pan189</strain>
    </source>
</reference>
<evidence type="ECO:0000313" key="14">
    <source>
        <dbReference type="Proteomes" id="UP000317318"/>
    </source>
</evidence>
<keyword evidence="5 11" id="KW-0663">Pyridoxal phosphate</keyword>
<feature type="active site" description="Proton acceptor" evidence="10">
    <location>
        <position position="183"/>
    </location>
</feature>
<dbReference type="GO" id="GO:0000271">
    <property type="term" value="P:polysaccharide biosynthetic process"/>
    <property type="evidence" value="ECO:0007669"/>
    <property type="project" value="TreeGrafter"/>
</dbReference>
<evidence type="ECO:0000256" key="10">
    <source>
        <dbReference type="PIRSR" id="PIRSR000390-1"/>
    </source>
</evidence>
<dbReference type="OrthoDB" id="9810913at2"/>
<evidence type="ECO:0000256" key="3">
    <source>
        <dbReference type="ARBA" id="ARBA00022576"/>
    </source>
</evidence>
<accession>A0A517QWE6</accession>
<evidence type="ECO:0000256" key="9">
    <source>
        <dbReference type="ARBA" id="ARBA00074221"/>
    </source>
</evidence>
<dbReference type="PIRSF" id="PIRSF000390">
    <property type="entry name" value="PLP_StrS"/>
    <property type="match status" value="1"/>
</dbReference>
<dbReference type="PANTHER" id="PTHR30244">
    <property type="entry name" value="TRANSAMINASE"/>
    <property type="match status" value="1"/>
</dbReference>
<dbReference type="SUPFAM" id="SSF53383">
    <property type="entry name" value="PLP-dependent transferases"/>
    <property type="match status" value="1"/>
</dbReference>
<evidence type="ECO:0000256" key="1">
    <source>
        <dbReference type="ARBA" id="ARBA00001933"/>
    </source>
</evidence>
<dbReference type="KEGG" id="svp:Pan189_03410"/>
<comment type="cofactor">
    <cofactor evidence="1">
        <name>pyridoxal 5'-phosphate</name>
        <dbReference type="ChEBI" id="CHEBI:597326"/>
    </cofactor>
</comment>
<dbReference type="InterPro" id="IPR015422">
    <property type="entry name" value="PyrdxlP-dep_Trfase_small"/>
</dbReference>
<dbReference type="GO" id="GO:0030170">
    <property type="term" value="F:pyridoxal phosphate binding"/>
    <property type="evidence" value="ECO:0007669"/>
    <property type="project" value="TreeGrafter"/>
</dbReference>
<sequence>MKRIAVAKPKLAGNERQYVLDCLDTNWISSNGKYIPAFEESFADFCGVKHAVATNNGTTALHLALVGLGLQPGDEVIIPTVTYIATANAIRYCGAVPVLVDVCPDNMNIDSSVIEAKITSRTKGIIAVHLYGHPAEMEALNQIAEKHGLWVVEDAAEAHGAEVSGQRVGGLSNCGIFSFFGNKIVTTGEGGIITTNDSELASRLVLHRGQGMDVNRRYWFPVVGYNYRMTNIQAAIGLAQMERITSYLEEREQLAQWYSEALSDMGDEIVLPSTRSWAKQVFWMYNIFLKDGDAETRDAVMSELGNAGIETRPVFYPMHVMPPYYEQASYPVADTWSARGINLPTHLEVSRSDVEYIASKLRLAIATVSDNRGLTSPVAERRLRDAA</sequence>
<dbReference type="Proteomes" id="UP000317318">
    <property type="component" value="Chromosome"/>
</dbReference>
<evidence type="ECO:0000313" key="13">
    <source>
        <dbReference type="EMBL" id="QDT35986.1"/>
    </source>
</evidence>
<dbReference type="PANTHER" id="PTHR30244:SF34">
    <property type="entry name" value="DTDP-4-AMINO-4,6-DIDEOXYGALACTOSE TRANSAMINASE"/>
    <property type="match status" value="1"/>
</dbReference>
<evidence type="ECO:0000256" key="11">
    <source>
        <dbReference type="PIRSR" id="PIRSR000390-2"/>
    </source>
</evidence>
<protein>
    <recommendedName>
        <fullName evidence="9">GDP-perosamine synthase</fullName>
        <ecNumber evidence="8">2.6.1.102</ecNumber>
    </recommendedName>
</protein>
<comment type="similarity">
    <text evidence="6 12">Belongs to the DegT/DnrJ/EryC1 family.</text>
</comment>
<evidence type="ECO:0000256" key="8">
    <source>
        <dbReference type="ARBA" id="ARBA00066317"/>
    </source>
</evidence>
<dbReference type="InterPro" id="IPR015421">
    <property type="entry name" value="PyrdxlP-dep_Trfase_major"/>
</dbReference>
<gene>
    <name evidence="13" type="primary">epsN</name>
    <name evidence="13" type="ORF">Pan189_03410</name>
</gene>
<keyword evidence="14" id="KW-1185">Reference proteome</keyword>
<evidence type="ECO:0000256" key="4">
    <source>
        <dbReference type="ARBA" id="ARBA00022679"/>
    </source>
</evidence>
<dbReference type="Pfam" id="PF01041">
    <property type="entry name" value="DegT_DnrJ_EryC1"/>
    <property type="match status" value="1"/>
</dbReference>
<evidence type="ECO:0000256" key="7">
    <source>
        <dbReference type="ARBA" id="ARBA00051587"/>
    </source>
</evidence>
<evidence type="ECO:0000256" key="2">
    <source>
        <dbReference type="ARBA" id="ARBA00005125"/>
    </source>
</evidence>
<keyword evidence="3 13" id="KW-0032">Aminotransferase</keyword>
<comment type="catalytic activity">
    <reaction evidence="7">
        <text>GDP-alpha-D-perosamine + 2-oxoglutarate = GDP-4-dehydro-alpha-D-rhamnose + L-glutamate</text>
        <dbReference type="Rhea" id="RHEA:36779"/>
        <dbReference type="ChEBI" id="CHEBI:16810"/>
        <dbReference type="ChEBI" id="CHEBI:29985"/>
        <dbReference type="ChEBI" id="CHEBI:57964"/>
        <dbReference type="ChEBI" id="CHEBI:73996"/>
        <dbReference type="EC" id="2.6.1.102"/>
    </reaction>
</comment>
<keyword evidence="4 13" id="KW-0808">Transferase</keyword>
<dbReference type="Gene3D" id="3.40.640.10">
    <property type="entry name" value="Type I PLP-dependent aspartate aminotransferase-like (Major domain)"/>
    <property type="match status" value="1"/>
</dbReference>
<dbReference type="EMBL" id="CP036268">
    <property type="protein sequence ID" value="QDT35986.1"/>
    <property type="molecule type" value="Genomic_DNA"/>
</dbReference>
<dbReference type="EC" id="2.6.1.102" evidence="8"/>
<organism evidence="13 14">
    <name type="scientific">Stratiformator vulcanicus</name>
    <dbReference type="NCBI Taxonomy" id="2527980"/>
    <lineage>
        <taxon>Bacteria</taxon>
        <taxon>Pseudomonadati</taxon>
        <taxon>Planctomycetota</taxon>
        <taxon>Planctomycetia</taxon>
        <taxon>Planctomycetales</taxon>
        <taxon>Planctomycetaceae</taxon>
        <taxon>Stratiformator</taxon>
    </lineage>
</organism>
<dbReference type="InterPro" id="IPR000653">
    <property type="entry name" value="DegT/StrS_aminotransferase"/>
</dbReference>